<dbReference type="InterPro" id="IPR017871">
    <property type="entry name" value="ABC_transporter-like_CS"/>
</dbReference>
<evidence type="ECO:0000313" key="5">
    <source>
        <dbReference type="Proteomes" id="UP000572680"/>
    </source>
</evidence>
<reference evidence="4 5" key="1">
    <citation type="submission" date="2020-08" db="EMBL/GenBank/DDBJ databases">
        <title>Genomic Encyclopedia of Type Strains, Phase IV (KMG-IV): sequencing the most valuable type-strain genomes for metagenomic binning, comparative biology and taxonomic classification.</title>
        <authorList>
            <person name="Goeker M."/>
        </authorList>
    </citation>
    <scope>NUCLEOTIDE SEQUENCE [LARGE SCALE GENOMIC DNA]</scope>
    <source>
        <strain evidence="4 5">DSM 44197</strain>
    </source>
</reference>
<comment type="caution">
    <text evidence="4">The sequence shown here is derived from an EMBL/GenBank/DDBJ whole genome shotgun (WGS) entry which is preliminary data.</text>
</comment>
<evidence type="ECO:0000256" key="1">
    <source>
        <dbReference type="ARBA" id="ARBA00022741"/>
    </source>
</evidence>
<sequence length="226" mass="23766">MTAAPTAAPAAPLVLRGVRHSYGEAEVLHGVDLTLRGGEAVALLGPSGSGKTTLLAVAGGLLRPTSGEVTVLGAPLTGRRDEAARRVAYVLQAGSLIPYLTVEENLLVRRVVTGRRPTPADRAEARRLLEAVDLAARAGRYPDRLSGGERQRACVAQALFTRAPVLLADEPTASLDRARGRAVTELLTAHARDTGAAVLLATHDERALDLTDRTVSIEDGLLRDGH</sequence>
<dbReference type="SUPFAM" id="SSF52540">
    <property type="entry name" value="P-loop containing nucleoside triphosphate hydrolases"/>
    <property type="match status" value="1"/>
</dbReference>
<keyword evidence="2 4" id="KW-0067">ATP-binding</keyword>
<evidence type="ECO:0000256" key="2">
    <source>
        <dbReference type="ARBA" id="ARBA00022840"/>
    </source>
</evidence>
<protein>
    <submittedName>
        <fullName evidence="4">Putative ABC transport system ATP-binding protein</fullName>
    </submittedName>
</protein>
<dbReference type="PANTHER" id="PTHR24220">
    <property type="entry name" value="IMPORT ATP-BINDING PROTEIN"/>
    <property type="match status" value="1"/>
</dbReference>
<dbReference type="InterPro" id="IPR015854">
    <property type="entry name" value="ABC_transpr_LolD-like"/>
</dbReference>
<dbReference type="GO" id="GO:0005524">
    <property type="term" value="F:ATP binding"/>
    <property type="evidence" value="ECO:0007669"/>
    <property type="project" value="UniProtKB-KW"/>
</dbReference>
<dbReference type="Pfam" id="PF00005">
    <property type="entry name" value="ABC_tran"/>
    <property type="match status" value="1"/>
</dbReference>
<keyword evidence="5" id="KW-1185">Reference proteome</keyword>
<name>A0A7W3LQ80_ACTNM</name>
<dbReference type="InterPro" id="IPR003593">
    <property type="entry name" value="AAA+_ATPase"/>
</dbReference>
<dbReference type="InterPro" id="IPR003439">
    <property type="entry name" value="ABC_transporter-like_ATP-bd"/>
</dbReference>
<dbReference type="AlphaFoldDB" id="A0A7W3LQ80"/>
<dbReference type="PROSITE" id="PS50893">
    <property type="entry name" value="ABC_TRANSPORTER_2"/>
    <property type="match status" value="1"/>
</dbReference>
<dbReference type="GO" id="GO:0022857">
    <property type="term" value="F:transmembrane transporter activity"/>
    <property type="evidence" value="ECO:0007669"/>
    <property type="project" value="TreeGrafter"/>
</dbReference>
<dbReference type="RefSeq" id="WP_182844508.1">
    <property type="nucleotide sequence ID" value="NZ_BAAALP010000018.1"/>
</dbReference>
<dbReference type="PANTHER" id="PTHR24220:SF376">
    <property type="entry name" value="ABC TRANSPORTER"/>
    <property type="match status" value="1"/>
</dbReference>
<evidence type="ECO:0000313" key="4">
    <source>
        <dbReference type="EMBL" id="MBA8952264.1"/>
    </source>
</evidence>
<organism evidence="4 5">
    <name type="scientific">Actinomadura namibiensis</name>
    <dbReference type="NCBI Taxonomy" id="182080"/>
    <lineage>
        <taxon>Bacteria</taxon>
        <taxon>Bacillati</taxon>
        <taxon>Actinomycetota</taxon>
        <taxon>Actinomycetes</taxon>
        <taxon>Streptosporangiales</taxon>
        <taxon>Thermomonosporaceae</taxon>
        <taxon>Actinomadura</taxon>
    </lineage>
</organism>
<gene>
    <name evidence="4" type="ORF">HNR61_003904</name>
</gene>
<dbReference type="InterPro" id="IPR027417">
    <property type="entry name" value="P-loop_NTPase"/>
</dbReference>
<dbReference type="Proteomes" id="UP000572680">
    <property type="component" value="Unassembled WGS sequence"/>
</dbReference>
<dbReference type="EMBL" id="JACJIA010000004">
    <property type="protein sequence ID" value="MBA8952264.1"/>
    <property type="molecule type" value="Genomic_DNA"/>
</dbReference>
<keyword evidence="1" id="KW-0547">Nucleotide-binding</keyword>
<dbReference type="GO" id="GO:0016887">
    <property type="term" value="F:ATP hydrolysis activity"/>
    <property type="evidence" value="ECO:0007669"/>
    <property type="project" value="InterPro"/>
</dbReference>
<feature type="domain" description="ABC transporter" evidence="3">
    <location>
        <begin position="13"/>
        <end position="226"/>
    </location>
</feature>
<accession>A0A7W3LQ80</accession>
<dbReference type="PROSITE" id="PS00211">
    <property type="entry name" value="ABC_TRANSPORTER_1"/>
    <property type="match status" value="1"/>
</dbReference>
<proteinExistence type="predicted"/>
<dbReference type="GO" id="GO:0005886">
    <property type="term" value="C:plasma membrane"/>
    <property type="evidence" value="ECO:0007669"/>
    <property type="project" value="TreeGrafter"/>
</dbReference>
<evidence type="ECO:0000259" key="3">
    <source>
        <dbReference type="PROSITE" id="PS50893"/>
    </source>
</evidence>
<dbReference type="SMART" id="SM00382">
    <property type="entry name" value="AAA"/>
    <property type="match status" value="1"/>
</dbReference>
<dbReference type="Gene3D" id="3.40.50.300">
    <property type="entry name" value="P-loop containing nucleotide triphosphate hydrolases"/>
    <property type="match status" value="1"/>
</dbReference>